<evidence type="ECO:0000313" key="2">
    <source>
        <dbReference type="EMBL" id="AEF80545.1"/>
    </source>
</evidence>
<dbReference type="AlphaFoldDB" id="F5Y8J9"/>
<keyword evidence="1" id="KW-0732">Signal</keyword>
<organism evidence="2 3">
    <name type="scientific">Leadbettera azotonutricia (strain ATCC BAA-888 / DSM 13862 / ZAS-9)</name>
    <name type="common">Treponema azotonutricium</name>
    <dbReference type="NCBI Taxonomy" id="545695"/>
    <lineage>
        <taxon>Bacteria</taxon>
        <taxon>Pseudomonadati</taxon>
        <taxon>Spirochaetota</taxon>
        <taxon>Spirochaetia</taxon>
        <taxon>Spirochaetales</taxon>
        <taxon>Breznakiellaceae</taxon>
        <taxon>Leadbettera</taxon>
    </lineage>
</organism>
<dbReference type="RefSeq" id="WP_015712248.1">
    <property type="nucleotide sequence ID" value="NC_015577.1"/>
</dbReference>
<dbReference type="InterPro" id="IPR016024">
    <property type="entry name" value="ARM-type_fold"/>
</dbReference>
<name>F5Y8J9_LEAAZ</name>
<dbReference type="HOGENOM" id="CLU_081869_0_0_12"/>
<dbReference type="STRING" id="545695.TREAZ_3320"/>
<protein>
    <recommendedName>
        <fullName evidence="4">HEAT repeat domain-containing protein</fullName>
    </recommendedName>
</protein>
<evidence type="ECO:0008006" key="4">
    <source>
        <dbReference type="Google" id="ProtNLM"/>
    </source>
</evidence>
<dbReference type="Pfam" id="PF13646">
    <property type="entry name" value="HEAT_2"/>
    <property type="match status" value="1"/>
</dbReference>
<dbReference type="Proteomes" id="UP000009222">
    <property type="component" value="Chromosome"/>
</dbReference>
<dbReference type="SUPFAM" id="SSF48371">
    <property type="entry name" value="ARM repeat"/>
    <property type="match status" value="1"/>
</dbReference>
<gene>
    <name evidence="2" type="ordered locus">TREAZ_3320</name>
</gene>
<dbReference type="InParanoid" id="F5Y8J9"/>
<accession>F5Y8J9</accession>
<dbReference type="InterPro" id="IPR011989">
    <property type="entry name" value="ARM-like"/>
</dbReference>
<reference evidence="3" key="1">
    <citation type="submission" date="2009-12" db="EMBL/GenBank/DDBJ databases">
        <title>Complete sequence of Treponema azotonutricium strain ZAS-9.</title>
        <authorList>
            <person name="Tetu S.G."/>
            <person name="Matson E."/>
            <person name="Ren Q."/>
            <person name="Seshadri R."/>
            <person name="Elbourne L."/>
            <person name="Hassan K.A."/>
            <person name="Durkin A."/>
            <person name="Radune D."/>
            <person name="Mohamoud Y."/>
            <person name="Shay R."/>
            <person name="Jin S."/>
            <person name="Zhang X."/>
            <person name="Lucey K."/>
            <person name="Ballor N.R."/>
            <person name="Ottesen E."/>
            <person name="Rosenthal R."/>
            <person name="Allen A."/>
            <person name="Leadbetter J.R."/>
            <person name="Paulsen I.T."/>
        </authorList>
    </citation>
    <scope>NUCLEOTIDE SEQUENCE [LARGE SCALE GENOMIC DNA]</scope>
    <source>
        <strain evidence="3">ATCC BAA-888 / DSM 13862 / ZAS-9</strain>
    </source>
</reference>
<feature type="chain" id="PRO_5003335718" description="HEAT repeat domain-containing protein" evidence="1">
    <location>
        <begin position="24"/>
        <end position="252"/>
    </location>
</feature>
<evidence type="ECO:0000256" key="1">
    <source>
        <dbReference type="SAM" id="SignalP"/>
    </source>
</evidence>
<dbReference type="OrthoDB" id="368950at2"/>
<dbReference type="Gene3D" id="1.25.10.10">
    <property type="entry name" value="Leucine-rich Repeat Variant"/>
    <property type="match status" value="1"/>
</dbReference>
<dbReference type="KEGG" id="taz:TREAZ_3320"/>
<dbReference type="EMBL" id="CP001841">
    <property type="protein sequence ID" value="AEF80545.1"/>
    <property type="molecule type" value="Genomic_DNA"/>
</dbReference>
<keyword evidence="3" id="KW-1185">Reference proteome</keyword>
<sequence length="252" mass="27866">MTNTKRIFALLAVFALAAGLVTAQTRNNNREMSVEESYLQESVELMIIREQSRAESRDMKLVALEYIGDAIDRGNTGEEIRSSLEYLGTEGIVNQTRENGRLVNNYPDVRTKAATYLGDLGTPEAKTTLIKMCLADNEPMVLTEVVKSLAKIGIDDNNETANAISWIVTRFDVLNPDNLLALSALEAYEKLAQHNGGIKDPSAIRTIIRIAEGNYIKPVQQRAKQVLMDLRKYNAQSQSQNNGQNASSKSGN</sequence>
<feature type="signal peptide" evidence="1">
    <location>
        <begin position="1"/>
        <end position="23"/>
    </location>
</feature>
<evidence type="ECO:0000313" key="3">
    <source>
        <dbReference type="Proteomes" id="UP000009222"/>
    </source>
</evidence>
<proteinExistence type="predicted"/>
<dbReference type="eggNOG" id="COG1413">
    <property type="taxonomic scope" value="Bacteria"/>
</dbReference>
<reference evidence="2 3" key="2">
    <citation type="journal article" date="2011" name="ISME J.">
        <title>RNA-seq reveals cooperative metabolic interactions between two termite-gut spirochete species in co-culture.</title>
        <authorList>
            <person name="Rosenthal A.Z."/>
            <person name="Matson E.G."/>
            <person name="Eldar A."/>
            <person name="Leadbetter J.R."/>
        </authorList>
    </citation>
    <scope>NUCLEOTIDE SEQUENCE [LARGE SCALE GENOMIC DNA]</scope>
    <source>
        <strain evidence="3">ATCC BAA-888 / DSM 13862 / ZAS-9</strain>
    </source>
</reference>